<evidence type="ECO:0000259" key="16">
    <source>
        <dbReference type="SMART" id="SM00478"/>
    </source>
</evidence>
<keyword evidence="6" id="KW-0227">DNA damage</keyword>
<keyword evidence="15" id="KW-0812">Transmembrane</keyword>
<keyword evidence="12" id="KW-0539">Nucleus</keyword>
<dbReference type="InterPro" id="IPR011257">
    <property type="entry name" value="DNA_glycosylase"/>
</dbReference>
<accession>A0AAF1AMT6</accession>
<keyword evidence="5" id="KW-0479">Metal-binding</keyword>
<comment type="cofactor">
    <cofactor evidence="1">
        <name>[4Fe-4S] cluster</name>
        <dbReference type="ChEBI" id="CHEBI:49883"/>
    </cofactor>
</comment>
<keyword evidence="13" id="KW-0326">Glycosidase</keyword>
<evidence type="ECO:0000313" key="17">
    <source>
        <dbReference type="EMBL" id="WOG85906.1"/>
    </source>
</evidence>
<dbReference type="AlphaFoldDB" id="A0AAF1AMT6"/>
<evidence type="ECO:0000256" key="5">
    <source>
        <dbReference type="ARBA" id="ARBA00022723"/>
    </source>
</evidence>
<evidence type="ECO:0000256" key="14">
    <source>
        <dbReference type="SAM" id="MobiDB-lite"/>
    </source>
</evidence>
<evidence type="ECO:0000256" key="2">
    <source>
        <dbReference type="ARBA" id="ARBA00004123"/>
    </source>
</evidence>
<comment type="similarity">
    <text evidence="3">Belongs to the DNA glycosylase family. DEMETER subfamily.</text>
</comment>
<gene>
    <name evidence="17" type="ORF">DCAR_0105099</name>
</gene>
<evidence type="ECO:0000256" key="4">
    <source>
        <dbReference type="ARBA" id="ARBA00008343"/>
    </source>
</evidence>
<evidence type="ECO:0000256" key="6">
    <source>
        <dbReference type="ARBA" id="ARBA00022763"/>
    </source>
</evidence>
<keyword evidence="9" id="KW-0411">Iron-sulfur</keyword>
<evidence type="ECO:0000256" key="8">
    <source>
        <dbReference type="ARBA" id="ARBA00023004"/>
    </source>
</evidence>
<keyword evidence="15" id="KW-1133">Transmembrane helix</keyword>
<reference evidence="17" key="1">
    <citation type="journal article" date="2016" name="Nat. Genet.">
        <title>A high-quality carrot genome assembly provides new insights into carotenoid accumulation and asterid genome evolution.</title>
        <authorList>
            <person name="Iorizzo M."/>
            <person name="Ellison S."/>
            <person name="Senalik D."/>
            <person name="Zeng P."/>
            <person name="Satapoomin P."/>
            <person name="Huang J."/>
            <person name="Bowman M."/>
            <person name="Iovene M."/>
            <person name="Sanseverino W."/>
            <person name="Cavagnaro P."/>
            <person name="Yildiz M."/>
            <person name="Macko-Podgorni A."/>
            <person name="Moranska E."/>
            <person name="Grzebelus E."/>
            <person name="Grzebelus D."/>
            <person name="Ashrafi H."/>
            <person name="Zheng Z."/>
            <person name="Cheng S."/>
            <person name="Spooner D."/>
            <person name="Van Deynze A."/>
            <person name="Simon P."/>
        </authorList>
    </citation>
    <scope>NUCLEOTIDE SEQUENCE</scope>
    <source>
        <tissue evidence="17">Leaf</tissue>
    </source>
</reference>
<dbReference type="GO" id="GO:0006284">
    <property type="term" value="P:base-excision repair"/>
    <property type="evidence" value="ECO:0007669"/>
    <property type="project" value="InterPro"/>
</dbReference>
<dbReference type="InterPro" id="IPR044811">
    <property type="entry name" value="DME/ROS1"/>
</dbReference>
<dbReference type="GO" id="GO:0051539">
    <property type="term" value="F:4 iron, 4 sulfur cluster binding"/>
    <property type="evidence" value="ECO:0007669"/>
    <property type="project" value="InterPro"/>
</dbReference>
<keyword evidence="18" id="KW-1185">Reference proteome</keyword>
<sequence length="852" mass="97695">MPKTPLKRSTPIRRSKRSHAAQRKRPIFDLNLLRVIVCLLGLYKHIHILIKFVYIITLKSSPTHTSTKRLNCNPIYIYIYIYCTLLYFIFYVLHCYTLYMIIFYAGFVDVIDKFESPTIDHKYDQLVVRDRSVGASIVPYKGRFNPLKKKKKEALPKVDLDEKSEKAWLKLMDSCGKNYEQGEDEEYWDTERQIMINKVESVISILGGFQGNRSFSRWKGSVMDSIIGAYLTQNVSDHLSSSTFMCFAARFPPRDIKRSSKIHEKLSACLPLEFHIGSQSEIESLVNCASIIDREGTKVKSFQAKSEAKKEKIIGPIFSLSNGYNKRGFPDRKIKKNEKHKRDWDKLRKTYCQPRERNDDNMDAIDWESVRQAPIAEVVEIIQGRGMETVLANEIKACLDRVMRDHGSMDLEWLRDVPPKDAKEYLLSIYGIGLKSAECIRLLSLYHVAFPVDVNVGRVVVRLGWVPLQPLPEGLQLHLLQEYPVMDNIQKYLFPRLCTLSHETLYELHYHLITFGKIICTKKKPRCDGCPLSGQCKHYASLSASKRLALPAPEIKKKPNVREKPIVEMPHSPQNYGEEFDLPDIEDCYQDRKSYLHDLNENPLHESDADFHTSDDDIPTIRISNKECNKHGGSNSHLVVQSGPKATPVPNHRGRLESVHQVYELPDSHPILQQLQVDKRDPNDPSPYLFAPWVFYEEDKIFYSGSKLRSSFSQGSSSSREIVCYPTFSNNEDDDFTTTVSGTLMIPVRSANKGSFALNGTYFQVNEVFADDESTNVPICVPKQWLSNLPSALLYCGANVTSAFRGYYCNRGFNRETRLPTMLNKLFHMKTCKQRGKTTQTKGEKTKRSVGA</sequence>
<dbReference type="Gene3D" id="1.10.1670.10">
    <property type="entry name" value="Helix-hairpin-Helix base-excision DNA repair enzymes (C-terminal)"/>
    <property type="match status" value="1"/>
</dbReference>
<dbReference type="SMART" id="SM00478">
    <property type="entry name" value="ENDO3c"/>
    <property type="match status" value="1"/>
</dbReference>
<keyword evidence="15" id="KW-0472">Membrane</keyword>
<protein>
    <recommendedName>
        <fullName evidence="16">HhH-GPD domain-containing protein</fullName>
    </recommendedName>
</protein>
<dbReference type="GO" id="GO:0005634">
    <property type="term" value="C:nucleus"/>
    <property type="evidence" value="ECO:0007669"/>
    <property type="project" value="UniProtKB-SubCell"/>
</dbReference>
<dbReference type="GO" id="GO:0003677">
    <property type="term" value="F:DNA binding"/>
    <property type="evidence" value="ECO:0007669"/>
    <property type="project" value="UniProtKB-KW"/>
</dbReference>
<comment type="subcellular location">
    <subcellularLocation>
        <location evidence="2">Nucleus</location>
    </subcellularLocation>
</comment>
<keyword evidence="10" id="KW-0238">DNA-binding</keyword>
<evidence type="ECO:0000256" key="7">
    <source>
        <dbReference type="ARBA" id="ARBA00022801"/>
    </source>
</evidence>
<reference evidence="17" key="2">
    <citation type="submission" date="2022-03" db="EMBL/GenBank/DDBJ databases">
        <title>Draft title - Genomic analysis of global carrot germplasm unveils the trajectory of domestication and the origin of high carotenoid orange carrot.</title>
        <authorList>
            <person name="Iorizzo M."/>
            <person name="Ellison S."/>
            <person name="Senalik D."/>
            <person name="Macko-Podgorni A."/>
            <person name="Grzebelus D."/>
            <person name="Bostan H."/>
            <person name="Rolling W."/>
            <person name="Curaba J."/>
            <person name="Simon P."/>
        </authorList>
    </citation>
    <scope>NUCLEOTIDE SEQUENCE</scope>
    <source>
        <tissue evidence="17">Leaf</tissue>
    </source>
</reference>
<dbReference type="GO" id="GO:0046872">
    <property type="term" value="F:metal ion binding"/>
    <property type="evidence" value="ECO:0007669"/>
    <property type="project" value="UniProtKB-KW"/>
</dbReference>
<evidence type="ECO:0000256" key="3">
    <source>
        <dbReference type="ARBA" id="ARBA00005646"/>
    </source>
</evidence>
<comment type="similarity">
    <text evidence="4">Belongs to the Nth/MutY family.</text>
</comment>
<name>A0AAF1AMT6_DAUCS</name>
<dbReference type="EMBL" id="CP093343">
    <property type="protein sequence ID" value="WOG85906.1"/>
    <property type="molecule type" value="Genomic_DNA"/>
</dbReference>
<dbReference type="InterPro" id="IPR028925">
    <property type="entry name" value="RRM_DME"/>
</dbReference>
<dbReference type="PROSITE" id="PS00764">
    <property type="entry name" value="ENDONUCLEASE_III_1"/>
    <property type="match status" value="1"/>
</dbReference>
<feature type="compositionally biased region" description="Basic residues" evidence="14">
    <location>
        <begin position="10"/>
        <end position="20"/>
    </location>
</feature>
<dbReference type="InterPro" id="IPR004035">
    <property type="entry name" value="Endouclease-III_FeS-bd_BS"/>
</dbReference>
<evidence type="ECO:0000256" key="13">
    <source>
        <dbReference type="ARBA" id="ARBA00023295"/>
    </source>
</evidence>
<dbReference type="GO" id="GO:0141166">
    <property type="term" value="P:chromosomal 5-methylcytosine DNA demethylation pathway"/>
    <property type="evidence" value="ECO:0007669"/>
    <property type="project" value="InterPro"/>
</dbReference>
<dbReference type="GO" id="GO:0019104">
    <property type="term" value="F:DNA N-glycosylase activity"/>
    <property type="evidence" value="ECO:0007669"/>
    <property type="project" value="InterPro"/>
</dbReference>
<evidence type="ECO:0000256" key="11">
    <source>
        <dbReference type="ARBA" id="ARBA00023204"/>
    </source>
</evidence>
<evidence type="ECO:0000256" key="15">
    <source>
        <dbReference type="SAM" id="Phobius"/>
    </source>
</evidence>
<feature type="transmembrane region" description="Helical" evidence="15">
    <location>
        <begin position="77"/>
        <end position="107"/>
    </location>
</feature>
<keyword evidence="7" id="KW-0378">Hydrolase</keyword>
<dbReference type="PANTHER" id="PTHR46213">
    <property type="entry name" value="TRANSCRIPTIONAL ACTIVATOR DEMETER"/>
    <property type="match status" value="1"/>
</dbReference>
<feature type="transmembrane region" description="Helical" evidence="15">
    <location>
        <begin position="32"/>
        <end position="56"/>
    </location>
</feature>
<feature type="region of interest" description="Disordered" evidence="14">
    <location>
        <begin position="632"/>
        <end position="652"/>
    </location>
</feature>
<dbReference type="GO" id="GO:0035514">
    <property type="term" value="F:DNA demethylase activity"/>
    <property type="evidence" value="ECO:0007669"/>
    <property type="project" value="InterPro"/>
</dbReference>
<dbReference type="SUPFAM" id="SSF48150">
    <property type="entry name" value="DNA-glycosylase"/>
    <property type="match status" value="1"/>
</dbReference>
<feature type="region of interest" description="Disordered" evidence="14">
    <location>
        <begin position="1"/>
        <end position="20"/>
    </location>
</feature>
<keyword evidence="11" id="KW-0234">DNA repair</keyword>
<proteinExistence type="inferred from homology"/>
<evidence type="ECO:0000256" key="9">
    <source>
        <dbReference type="ARBA" id="ARBA00023014"/>
    </source>
</evidence>
<evidence type="ECO:0000256" key="1">
    <source>
        <dbReference type="ARBA" id="ARBA00001966"/>
    </source>
</evidence>
<dbReference type="Proteomes" id="UP000077755">
    <property type="component" value="Chromosome 1"/>
</dbReference>
<dbReference type="Gene3D" id="1.10.340.30">
    <property type="entry name" value="Hypothetical protein, domain 2"/>
    <property type="match status" value="1"/>
</dbReference>
<dbReference type="Pfam" id="PF15628">
    <property type="entry name" value="RRM_DME"/>
    <property type="match status" value="1"/>
</dbReference>
<feature type="domain" description="HhH-GPD" evidence="16">
    <location>
        <begin position="231"/>
        <end position="518"/>
    </location>
</feature>
<keyword evidence="8" id="KW-0408">Iron</keyword>
<dbReference type="InterPro" id="IPR023170">
    <property type="entry name" value="HhH_base_excis_C"/>
</dbReference>
<evidence type="ECO:0000256" key="12">
    <source>
        <dbReference type="ARBA" id="ARBA00023242"/>
    </source>
</evidence>
<evidence type="ECO:0000313" key="18">
    <source>
        <dbReference type="Proteomes" id="UP000077755"/>
    </source>
</evidence>
<dbReference type="InterPro" id="IPR003265">
    <property type="entry name" value="HhH-GPD_domain"/>
</dbReference>
<dbReference type="PANTHER" id="PTHR46213:SF13">
    <property type="entry name" value="DEMETER-LIKE PROTEIN 2-RELATED"/>
    <property type="match status" value="1"/>
</dbReference>
<dbReference type="SMART" id="SM00525">
    <property type="entry name" value="FES"/>
    <property type="match status" value="1"/>
</dbReference>
<dbReference type="InterPro" id="IPR003651">
    <property type="entry name" value="Endonuclease3_FeS-loop_motif"/>
</dbReference>
<evidence type="ECO:0000256" key="10">
    <source>
        <dbReference type="ARBA" id="ARBA00023125"/>
    </source>
</evidence>
<organism evidence="17 18">
    <name type="scientific">Daucus carota subsp. sativus</name>
    <name type="common">Carrot</name>
    <dbReference type="NCBI Taxonomy" id="79200"/>
    <lineage>
        <taxon>Eukaryota</taxon>
        <taxon>Viridiplantae</taxon>
        <taxon>Streptophyta</taxon>
        <taxon>Embryophyta</taxon>
        <taxon>Tracheophyta</taxon>
        <taxon>Spermatophyta</taxon>
        <taxon>Magnoliopsida</taxon>
        <taxon>eudicotyledons</taxon>
        <taxon>Gunneridae</taxon>
        <taxon>Pentapetalae</taxon>
        <taxon>asterids</taxon>
        <taxon>campanulids</taxon>
        <taxon>Apiales</taxon>
        <taxon>Apiaceae</taxon>
        <taxon>Apioideae</taxon>
        <taxon>Scandiceae</taxon>
        <taxon>Daucinae</taxon>
        <taxon>Daucus</taxon>
        <taxon>Daucus sect. Daucus</taxon>
    </lineage>
</organism>